<gene>
    <name evidence="2" type="ORF">g.15772</name>
</gene>
<feature type="compositionally biased region" description="Polar residues" evidence="1">
    <location>
        <begin position="341"/>
        <end position="351"/>
    </location>
</feature>
<feature type="region of interest" description="Disordered" evidence="1">
    <location>
        <begin position="1"/>
        <end position="64"/>
    </location>
</feature>
<feature type="region of interest" description="Disordered" evidence="1">
    <location>
        <begin position="315"/>
        <end position="351"/>
    </location>
</feature>
<reference evidence="2" key="1">
    <citation type="submission" date="2015-11" db="EMBL/GenBank/DDBJ databases">
        <title>De novo transcriptome assembly of four potential Pierce s Disease insect vectors from Arizona vineyards.</title>
        <authorList>
            <person name="Tassone E.E."/>
        </authorList>
    </citation>
    <scope>NUCLEOTIDE SEQUENCE</scope>
</reference>
<sequence>NNGEGGDLSEAKTVPESDNCSNEQSVTTESDPQSYVPKENDVQNNSEHQQKTDQPKNNWTQRWLESEEVKKVVSTSKICGNIRKRIKSAKLAKKSQENLHKVSTEIQGSVNEYQLLSKTRKEADSNVGDSNSSEASTFLASSEGDPEIVGKDSTLPSVEQVQDITSTKNETSSDKNLICTEKDMKQTEINNTKSSTLHDNISSEKLETNLLHIAKTDLLETDQSVEISSKLEGSSPIVNFLSEVKPSNPDGVGIEIAMNNVQSEKVVNVVTTAKRSENINTCNSILISDSESKENNSEIKEFDPEVESTIEALLQNQSQDTNTKPEISHSKPNLHLEDNQNRNTETTQNKG</sequence>
<evidence type="ECO:0000256" key="1">
    <source>
        <dbReference type="SAM" id="MobiDB-lite"/>
    </source>
</evidence>
<feature type="compositionally biased region" description="Polar residues" evidence="1">
    <location>
        <begin position="127"/>
        <end position="140"/>
    </location>
</feature>
<evidence type="ECO:0000313" key="2">
    <source>
        <dbReference type="EMBL" id="JAS48662.1"/>
    </source>
</evidence>
<accession>A0A1B6FEM3</accession>
<dbReference type="EMBL" id="GECZ01021107">
    <property type="protein sequence ID" value="JAS48662.1"/>
    <property type="molecule type" value="Transcribed_RNA"/>
</dbReference>
<feature type="region of interest" description="Disordered" evidence="1">
    <location>
        <begin position="121"/>
        <end position="152"/>
    </location>
</feature>
<organism evidence="2">
    <name type="scientific">Cuerna arida</name>
    <dbReference type="NCBI Taxonomy" id="1464854"/>
    <lineage>
        <taxon>Eukaryota</taxon>
        <taxon>Metazoa</taxon>
        <taxon>Ecdysozoa</taxon>
        <taxon>Arthropoda</taxon>
        <taxon>Hexapoda</taxon>
        <taxon>Insecta</taxon>
        <taxon>Pterygota</taxon>
        <taxon>Neoptera</taxon>
        <taxon>Paraneoptera</taxon>
        <taxon>Hemiptera</taxon>
        <taxon>Auchenorrhyncha</taxon>
        <taxon>Membracoidea</taxon>
        <taxon>Cicadellidae</taxon>
        <taxon>Cicadellinae</taxon>
        <taxon>Proconiini</taxon>
        <taxon>Cuerna</taxon>
    </lineage>
</organism>
<proteinExistence type="predicted"/>
<feature type="compositionally biased region" description="Basic and acidic residues" evidence="1">
    <location>
        <begin position="326"/>
        <end position="340"/>
    </location>
</feature>
<feature type="non-terminal residue" evidence="2">
    <location>
        <position position="351"/>
    </location>
</feature>
<feature type="compositionally biased region" description="Polar residues" evidence="1">
    <location>
        <begin position="16"/>
        <end position="33"/>
    </location>
</feature>
<feature type="compositionally biased region" description="Polar residues" evidence="1">
    <location>
        <begin position="315"/>
        <end position="325"/>
    </location>
</feature>
<feature type="non-terminal residue" evidence="2">
    <location>
        <position position="1"/>
    </location>
</feature>
<protein>
    <submittedName>
        <fullName evidence="2">Uncharacterized protein</fullName>
    </submittedName>
</protein>
<dbReference type="AlphaFoldDB" id="A0A1B6FEM3"/>
<name>A0A1B6FEM3_9HEMI</name>